<dbReference type="InterPro" id="IPR036322">
    <property type="entry name" value="WD40_repeat_dom_sf"/>
</dbReference>
<sequence>MEGTLNIWDAGESINLKSSELFATSANFTEDMKDNVSKNVLIFNAVLSPNGKYLALGDDFCRVSIWRIDYENTSDAKDIVKCVAIYKPDIKEEDKQNDSVGICDLKWDYQSKSVSASYYGIESVIVEAV</sequence>
<protein>
    <submittedName>
        <fullName evidence="1">Uncharacterized protein</fullName>
    </submittedName>
</protein>
<proteinExistence type="predicted"/>
<evidence type="ECO:0000313" key="2">
    <source>
        <dbReference type="Proteomes" id="UP000253472"/>
    </source>
</evidence>
<dbReference type="AlphaFoldDB" id="A0A367XVX7"/>
<dbReference type="SUPFAM" id="SSF50978">
    <property type="entry name" value="WD40 repeat-like"/>
    <property type="match status" value="1"/>
</dbReference>
<reference evidence="1 2" key="1">
    <citation type="submission" date="2018-06" db="EMBL/GenBank/DDBJ databases">
        <title>Whole genome sequencing of Candida tropicalis (genome annotated by CSBL at Korea University).</title>
        <authorList>
            <person name="Ahn J."/>
        </authorList>
    </citation>
    <scope>NUCLEOTIDE SEQUENCE [LARGE SCALE GENOMIC DNA]</scope>
    <source>
        <strain evidence="1 2">ATCC 20962</strain>
    </source>
</reference>
<accession>A0A367XVX7</accession>
<gene>
    <name evidence="1" type="ORF">Cantr_06801</name>
</gene>
<dbReference type="InterPro" id="IPR015943">
    <property type="entry name" value="WD40/YVTN_repeat-like_dom_sf"/>
</dbReference>
<dbReference type="Proteomes" id="UP000253472">
    <property type="component" value="Unassembled WGS sequence"/>
</dbReference>
<dbReference type="Gene3D" id="2.130.10.10">
    <property type="entry name" value="YVTN repeat-like/Quinoprotein amine dehydrogenase"/>
    <property type="match status" value="1"/>
</dbReference>
<dbReference type="EMBL" id="QLNQ01000028">
    <property type="protein sequence ID" value="RCK57768.1"/>
    <property type="molecule type" value="Genomic_DNA"/>
</dbReference>
<evidence type="ECO:0000313" key="1">
    <source>
        <dbReference type="EMBL" id="RCK57768.1"/>
    </source>
</evidence>
<name>A0A367XVX7_9ASCO</name>
<comment type="caution">
    <text evidence="1">The sequence shown here is derived from an EMBL/GenBank/DDBJ whole genome shotgun (WGS) entry which is preliminary data.</text>
</comment>
<keyword evidence="2" id="KW-1185">Reference proteome</keyword>
<organism evidence="1 2">
    <name type="scientific">Candida viswanathii</name>
    <dbReference type="NCBI Taxonomy" id="5486"/>
    <lineage>
        <taxon>Eukaryota</taxon>
        <taxon>Fungi</taxon>
        <taxon>Dikarya</taxon>
        <taxon>Ascomycota</taxon>
        <taxon>Saccharomycotina</taxon>
        <taxon>Pichiomycetes</taxon>
        <taxon>Debaryomycetaceae</taxon>
        <taxon>Candida/Lodderomyces clade</taxon>
        <taxon>Candida</taxon>
    </lineage>
</organism>
<dbReference type="STRING" id="5486.A0A367XVX7"/>